<evidence type="ECO:0000313" key="4">
    <source>
        <dbReference type="EMBL" id="KAB4453791.1"/>
    </source>
</evidence>
<accession>A0A174UR63</accession>
<dbReference type="Proteomes" id="UP000095541">
    <property type="component" value="Unassembled WGS sequence"/>
</dbReference>
<sequence>MNTQIDFNDIPKNYLYCTHNKCPRHSKCLRYQAALCIPQTTPYYSAVNPNHIAGNETNCTFFSPFRTVLFASGMDHLLDNIPHAMAVTIRKEMYSLMGRNMYYRIRNKERLLHPDEQKQIAAIFSKHGIKFKPAFDKYIEKYDW</sequence>
<organism evidence="2 5">
    <name type="scientific">Bacteroides thetaiotaomicron</name>
    <dbReference type="NCBI Taxonomy" id="818"/>
    <lineage>
        <taxon>Bacteria</taxon>
        <taxon>Pseudomonadati</taxon>
        <taxon>Bacteroidota</taxon>
        <taxon>Bacteroidia</taxon>
        <taxon>Bacteroidales</taxon>
        <taxon>Bacteroidaceae</taxon>
        <taxon>Bacteroides</taxon>
    </lineage>
</organism>
<reference evidence="2 5" key="1">
    <citation type="submission" date="2015-09" db="EMBL/GenBank/DDBJ databases">
        <authorList>
            <consortium name="Pathogen Informatics"/>
        </authorList>
    </citation>
    <scope>NUCLEOTIDE SEQUENCE [LARGE SCALE GENOMIC DNA]</scope>
    <source>
        <strain evidence="2 5">2789STDY5834945</strain>
    </source>
</reference>
<evidence type="ECO:0000313" key="2">
    <source>
        <dbReference type="EMBL" id="CUQ24702.1"/>
    </source>
</evidence>
<protein>
    <submittedName>
        <fullName evidence="2">Uncharacterized protein</fullName>
    </submittedName>
</protein>
<dbReference type="Proteomes" id="UP000436825">
    <property type="component" value="Unassembled WGS sequence"/>
</dbReference>
<evidence type="ECO:0000313" key="6">
    <source>
        <dbReference type="Proteomes" id="UP000436825"/>
    </source>
</evidence>
<dbReference type="RefSeq" id="WP_008759778.1">
    <property type="nucleotide sequence ID" value="NZ_AP022660.1"/>
</dbReference>
<dbReference type="InterPro" id="IPR045724">
    <property type="entry name" value="DUF6078"/>
</dbReference>
<evidence type="ECO:0000313" key="8">
    <source>
        <dbReference type="Proteomes" id="UP000500882"/>
    </source>
</evidence>
<dbReference type="EMBL" id="WCSB01000024">
    <property type="protein sequence ID" value="KAB4448990.1"/>
    <property type="molecule type" value="Genomic_DNA"/>
</dbReference>
<dbReference type="EMBL" id="CZBI01000004">
    <property type="protein sequence ID" value="CUQ24702.1"/>
    <property type="molecule type" value="Genomic_DNA"/>
</dbReference>
<evidence type="ECO:0000313" key="1">
    <source>
        <dbReference type="EMBL" id="BCA51466.1"/>
    </source>
</evidence>
<proteinExistence type="predicted"/>
<evidence type="ECO:0000313" key="5">
    <source>
        <dbReference type="Proteomes" id="UP000095541"/>
    </source>
</evidence>
<reference evidence="6 7" key="2">
    <citation type="journal article" date="2019" name="Nat. Med.">
        <title>A library of human gut bacterial isolates paired with longitudinal multiomics data enables mechanistic microbiome research.</title>
        <authorList>
            <person name="Poyet M."/>
            <person name="Groussin M."/>
            <person name="Gibbons S.M."/>
            <person name="Avila-Pacheco J."/>
            <person name="Jiang X."/>
            <person name="Kearney S.M."/>
            <person name="Perrotta A.R."/>
            <person name="Berdy B."/>
            <person name="Zhao S."/>
            <person name="Lieberman T.D."/>
            <person name="Swanson P.K."/>
            <person name="Smith M."/>
            <person name="Roesemann S."/>
            <person name="Alexander J.E."/>
            <person name="Rich S.A."/>
            <person name="Livny J."/>
            <person name="Vlamakis H."/>
            <person name="Clish C."/>
            <person name="Bullock K."/>
            <person name="Deik A."/>
            <person name="Scott J."/>
            <person name="Pierce K.A."/>
            <person name="Xavier R.J."/>
            <person name="Alm E.J."/>
        </authorList>
    </citation>
    <scope>NUCLEOTIDE SEQUENCE [LARGE SCALE GENOMIC DNA]</scope>
    <source>
        <strain evidence="4 6">BIOML-A160</strain>
        <strain evidence="3 7">BIOML-A165</strain>
    </source>
</reference>
<dbReference type="AlphaFoldDB" id="A0A174UR63"/>
<dbReference type="EMBL" id="WCRW01000013">
    <property type="protein sequence ID" value="KAB4453791.1"/>
    <property type="molecule type" value="Genomic_DNA"/>
</dbReference>
<dbReference type="Proteomes" id="UP000500882">
    <property type="component" value="Chromosome"/>
</dbReference>
<gene>
    <name evidence="1" type="ORF">BatF92_34080</name>
    <name evidence="2" type="ORF">ERS852557_03163</name>
    <name evidence="4" type="ORF">GAN75_18175</name>
    <name evidence="3" type="ORF">GAN93_20435</name>
</gene>
<dbReference type="Proteomes" id="UP000460317">
    <property type="component" value="Unassembled WGS sequence"/>
</dbReference>
<evidence type="ECO:0000313" key="3">
    <source>
        <dbReference type="EMBL" id="KAB4448990.1"/>
    </source>
</evidence>
<dbReference type="EMBL" id="AP022660">
    <property type="protein sequence ID" value="BCA51466.1"/>
    <property type="molecule type" value="Genomic_DNA"/>
</dbReference>
<evidence type="ECO:0000313" key="7">
    <source>
        <dbReference type="Proteomes" id="UP000460317"/>
    </source>
</evidence>
<name>A0A174UR63_BACT4</name>
<dbReference type="Pfam" id="PF19555">
    <property type="entry name" value="DUF6078"/>
    <property type="match status" value="1"/>
</dbReference>
<reference evidence="1 8" key="3">
    <citation type="submission" date="2020-02" db="EMBL/GenBank/DDBJ databases">
        <title>Whole-genome sequencing and comparative analysis of the genomes of Bacteroides thetaiotaomicron and Escherichia coli isolated from a healthy resident in Vietnam.</title>
        <authorList>
            <person name="Mohsin M."/>
            <person name="Tanaka K."/>
            <person name="Kawahara R."/>
            <person name="Kondo S."/>
            <person name="Noguchi H."/>
            <person name="Motooka D."/>
            <person name="Nakamura S."/>
            <person name="Khong D.T."/>
            <person name="Nguyen T.N."/>
            <person name="Tran H.T."/>
            <person name="Yamamoto Y."/>
        </authorList>
    </citation>
    <scope>NUCLEOTIDE SEQUENCE [LARGE SCALE GENOMIC DNA]</scope>
    <source>
        <strain evidence="1 8">F9-2</strain>
    </source>
</reference>